<dbReference type="EMBL" id="CAOJ01004916">
    <property type="protein sequence ID" value="CCO29496.1"/>
    <property type="molecule type" value="Genomic_DNA"/>
</dbReference>
<comment type="subcellular location">
    <subcellularLocation>
        <location evidence="1">Endomembrane system</location>
        <topology evidence="1">Multi-pass membrane protein</topology>
    </subcellularLocation>
</comment>
<dbReference type="GO" id="GO:0012505">
    <property type="term" value="C:endomembrane system"/>
    <property type="evidence" value="ECO:0007669"/>
    <property type="project" value="UniProtKB-SubCell"/>
</dbReference>
<feature type="transmembrane region" description="Helical" evidence="5">
    <location>
        <begin position="100"/>
        <end position="120"/>
    </location>
</feature>
<evidence type="ECO:0000313" key="7">
    <source>
        <dbReference type="Proteomes" id="UP000012065"/>
    </source>
</evidence>
<dbReference type="PANTHER" id="PTHR47549">
    <property type="entry name" value="GOLGI APPARATUS MEMBRANE PROTEIN TVP38-RELATED"/>
    <property type="match status" value="1"/>
</dbReference>
<dbReference type="HOGENOM" id="CLU_1338339_0_0_1"/>
<reference evidence="6 7" key="1">
    <citation type="journal article" date="2013" name="J. Biotechnol.">
        <title>Establishment and interpretation of the genome sequence of the phytopathogenic fungus Rhizoctonia solani AG1-IB isolate 7/3/14.</title>
        <authorList>
            <person name="Wibberg D.W."/>
            <person name="Jelonek L.J."/>
            <person name="Rupp O.R."/>
            <person name="Hennig M.H."/>
            <person name="Eikmeyer F.E."/>
            <person name="Goesmann A.G."/>
            <person name="Hartmann A.H."/>
            <person name="Borriss R.B."/>
            <person name="Grosch R.G."/>
            <person name="Puehler A.P."/>
            <person name="Schlueter A.S."/>
        </authorList>
    </citation>
    <scope>NUCLEOTIDE SEQUENCE [LARGE SCALE GENOMIC DNA]</scope>
    <source>
        <strain evidence="7">AG1-IB / isolate 7/3/14</strain>
    </source>
</reference>
<name>M5BQQ7_THACB</name>
<dbReference type="InterPro" id="IPR051076">
    <property type="entry name" value="Golgi_membrane_TVP38/TMEM64"/>
</dbReference>
<dbReference type="PANTHER" id="PTHR47549:SF2">
    <property type="entry name" value="GOLGI APPARATUS MEMBRANE PROTEIN TVP38"/>
    <property type="match status" value="1"/>
</dbReference>
<accession>M5BQQ7</accession>
<dbReference type="AlphaFoldDB" id="M5BQQ7"/>
<comment type="caution">
    <text evidence="6">The sequence shown here is derived from an EMBL/GenBank/DDBJ whole genome shotgun (WGS) entry which is preliminary data.</text>
</comment>
<gene>
    <name evidence="6" type="ORF">BN14_03509</name>
</gene>
<evidence type="ECO:0000256" key="1">
    <source>
        <dbReference type="ARBA" id="ARBA00004127"/>
    </source>
</evidence>
<keyword evidence="3 5" id="KW-1133">Transmembrane helix</keyword>
<evidence type="ECO:0000256" key="2">
    <source>
        <dbReference type="ARBA" id="ARBA00022692"/>
    </source>
</evidence>
<evidence type="ECO:0000256" key="4">
    <source>
        <dbReference type="ARBA" id="ARBA00023136"/>
    </source>
</evidence>
<organism evidence="6 7">
    <name type="scientific">Thanatephorus cucumeris (strain AG1-IB / isolate 7/3/14)</name>
    <name type="common">Lettuce bottom rot fungus</name>
    <name type="synonym">Rhizoctonia solani</name>
    <dbReference type="NCBI Taxonomy" id="1108050"/>
    <lineage>
        <taxon>Eukaryota</taxon>
        <taxon>Fungi</taxon>
        <taxon>Dikarya</taxon>
        <taxon>Basidiomycota</taxon>
        <taxon>Agaricomycotina</taxon>
        <taxon>Agaricomycetes</taxon>
        <taxon>Cantharellales</taxon>
        <taxon>Ceratobasidiaceae</taxon>
        <taxon>Rhizoctonia</taxon>
        <taxon>Rhizoctonia solani AG-1</taxon>
    </lineage>
</organism>
<keyword evidence="4 5" id="KW-0472">Membrane</keyword>
<evidence type="ECO:0000256" key="5">
    <source>
        <dbReference type="SAM" id="Phobius"/>
    </source>
</evidence>
<dbReference type="Proteomes" id="UP000012065">
    <property type="component" value="Unassembled WGS sequence"/>
</dbReference>
<protein>
    <submittedName>
        <fullName evidence="6">Golgi apparatus membrane protein TVP38</fullName>
    </submittedName>
</protein>
<evidence type="ECO:0000313" key="6">
    <source>
        <dbReference type="EMBL" id="CCO29496.1"/>
    </source>
</evidence>
<proteinExistence type="predicted"/>
<keyword evidence="2 5" id="KW-0812">Transmembrane</keyword>
<sequence length="205" mass="22270">MFRYWLRSRADKLERGKGSPQWAALARVIREGGFWVALVIRYSAIPTHVGTALFAACGMNFWVFLLTLGLSLPRQLAGVYIGVLAGEEAEGHPSKIDKTISTVVLVITIVVTIISMRWIAGRMKAAALTIIRERRAQEATEVEAKEFNPQALYDPANATSGTWTGTTNSHVYFGTRTPSPVPPNAPAGTSMPAIPGPAQVHDQIV</sequence>
<feature type="transmembrane region" description="Helical" evidence="5">
    <location>
        <begin position="52"/>
        <end position="72"/>
    </location>
</feature>
<evidence type="ECO:0000256" key="3">
    <source>
        <dbReference type="ARBA" id="ARBA00022989"/>
    </source>
</evidence>